<feature type="domain" description="Peptidase M16 N-terminal" evidence="15">
    <location>
        <begin position="21"/>
        <end position="158"/>
    </location>
</feature>
<organism evidence="19 20">
    <name type="scientific">Salinivibrio costicola subsp. alcaliphilus</name>
    <dbReference type="NCBI Taxonomy" id="272773"/>
    <lineage>
        <taxon>Bacteria</taxon>
        <taxon>Pseudomonadati</taxon>
        <taxon>Pseudomonadota</taxon>
        <taxon>Gammaproteobacteria</taxon>
        <taxon>Vibrionales</taxon>
        <taxon>Vibrionaceae</taxon>
        <taxon>Salinivibrio</taxon>
    </lineage>
</organism>
<dbReference type="PROSITE" id="PS00143">
    <property type="entry name" value="INSULINASE"/>
    <property type="match status" value="1"/>
</dbReference>
<feature type="domain" description="Peptidase M16 middle/third" evidence="17">
    <location>
        <begin position="366"/>
        <end position="644"/>
    </location>
</feature>
<dbReference type="InterPro" id="IPR032632">
    <property type="entry name" value="Peptidase_M16_M"/>
</dbReference>
<dbReference type="EMBL" id="MUFR01000006">
    <property type="protein sequence ID" value="OOF34921.1"/>
    <property type="molecule type" value="Genomic_DNA"/>
</dbReference>
<dbReference type="InterPro" id="IPR050626">
    <property type="entry name" value="Peptidase_M16"/>
</dbReference>
<dbReference type="InterPro" id="IPR054734">
    <property type="entry name" value="PqqF-like_C_4"/>
</dbReference>
<evidence type="ECO:0000256" key="5">
    <source>
        <dbReference type="ARBA" id="ARBA00017565"/>
    </source>
</evidence>
<evidence type="ECO:0000259" key="15">
    <source>
        <dbReference type="Pfam" id="PF00675"/>
    </source>
</evidence>
<reference evidence="20" key="1">
    <citation type="submission" date="2017-01" db="EMBL/GenBank/DDBJ databases">
        <title>Draft genome of the species Salinivibrio costicola subsp. alcaliphilus.</title>
        <authorList>
            <person name="Lopez-Hermoso C."/>
            <person name="De La Haba R."/>
            <person name="Sanchez-Porro C."/>
            <person name="Ventosa A."/>
        </authorList>
    </citation>
    <scope>NUCLEOTIDE SEQUENCE [LARGE SCALE GENOMIC DNA]</scope>
    <source>
        <strain evidence="20">CBH448</strain>
    </source>
</reference>
<evidence type="ECO:0000256" key="3">
    <source>
        <dbReference type="ARBA" id="ARBA00007261"/>
    </source>
</evidence>
<evidence type="ECO:0000256" key="7">
    <source>
        <dbReference type="ARBA" id="ARBA00022723"/>
    </source>
</evidence>
<keyword evidence="7" id="KW-0479">Metal-binding</keyword>
<evidence type="ECO:0000256" key="13">
    <source>
        <dbReference type="ARBA" id="ARBA00033450"/>
    </source>
</evidence>
<comment type="function">
    <text evidence="2">Endopeptidase that degrades small peptides of less than 7 kDa, such as glucagon and insulin.</text>
</comment>
<protein>
    <recommendedName>
        <fullName evidence="5">Protease 3</fullName>
        <ecNumber evidence="4">3.4.24.55</ecNumber>
    </recommendedName>
    <alternativeName>
        <fullName evidence="13">Pitrilysin</fullName>
    </alternativeName>
    <alternativeName>
        <fullName evidence="12">Protease III</fullName>
    </alternativeName>
    <alternativeName>
        <fullName evidence="11">Protease pi</fullName>
    </alternativeName>
</protein>
<evidence type="ECO:0000256" key="2">
    <source>
        <dbReference type="ARBA" id="ARBA00002184"/>
    </source>
</evidence>
<dbReference type="SUPFAM" id="SSF63411">
    <property type="entry name" value="LuxS/MPP-like metallohydrolase"/>
    <property type="match status" value="4"/>
</dbReference>
<dbReference type="Pfam" id="PF00675">
    <property type="entry name" value="Peptidase_M16"/>
    <property type="match status" value="1"/>
</dbReference>
<evidence type="ECO:0000256" key="11">
    <source>
        <dbReference type="ARBA" id="ARBA00029597"/>
    </source>
</evidence>
<dbReference type="Pfam" id="PF16187">
    <property type="entry name" value="Peptidase_M16_M"/>
    <property type="match status" value="1"/>
</dbReference>
<comment type="similarity">
    <text evidence="3 14">Belongs to the peptidase M16 family.</text>
</comment>
<dbReference type="EC" id="3.4.24.55" evidence="4"/>
<dbReference type="Proteomes" id="UP000189431">
    <property type="component" value="Unassembled WGS sequence"/>
</dbReference>
<evidence type="ECO:0000256" key="4">
    <source>
        <dbReference type="ARBA" id="ARBA00012449"/>
    </source>
</evidence>
<dbReference type="RefSeq" id="WP_174566333.1">
    <property type="nucleotide sequence ID" value="NZ_MUFR01000006.1"/>
</dbReference>
<comment type="caution">
    <text evidence="19">The sequence shown here is derived from an EMBL/GenBank/DDBJ whole genome shotgun (WGS) entry which is preliminary data.</text>
</comment>
<keyword evidence="8" id="KW-0378">Hydrolase</keyword>
<evidence type="ECO:0000313" key="20">
    <source>
        <dbReference type="Proteomes" id="UP000189431"/>
    </source>
</evidence>
<evidence type="ECO:0000256" key="9">
    <source>
        <dbReference type="ARBA" id="ARBA00022833"/>
    </source>
</evidence>
<dbReference type="Pfam" id="PF22456">
    <property type="entry name" value="PqqF-like_C_4"/>
    <property type="match status" value="1"/>
</dbReference>
<keyword evidence="20" id="KW-1185">Reference proteome</keyword>
<sequence length="925" mass="104818">MYVSPNDNKHYRYITLPNALRVLLINDPQAHRSAAALSVNVGHFHDPVDRQGLAHFLEHMLFLGTESYPVIGDFQRFISQHGGHNNAWTGTENTTFFFDIRPNQFAPALDRFSAFFISPRFDADAVDKERQSVDAEYRMKLNDDVRRIYQVHKETINPQHPFAKFSVGSVETLADRPDQSVRDDLIAFYHANYSANLMTVALTGPQSLDDLEALAQQYFAAIANHDYPVLTVDAPLVTKAERHQWVTIAPLKEVRKLTLAFSVPESPDQYRTKPLSYIAHLLGYEGPGSLMSLLKNKGYINTLSAGGGISGRDFREFTLGFALTELGLSHIDDIITHVFEAIALIRQNGVQAWRYQEKRQVQELAFHYQDALRPIDTVSQLVMNMHHYAPADLLYGDYMMAGFDHTQIQTMLQHMSVDNVRVMLVAKGFSHDQQAEWYQTPYSIKRFSAKQIAQWKTDSISPALALPDPNPYIADALHPLPVEPDQSDTPHLIETLPGFRLWHGQEPHFRVPKGHVYIAIDSPHAVATVKNIVMTRLSVEMLLEALNEQAYQAEIAGMNYNLYAHQGGVTLTLSGFNDKQPLLLKLILQRFSQRSFNPERFETIKAQLKRSWENAEKNKPLSQLYNSMTGLLQPNNPPYHALLSALETVTLRDLPEFVEAMLATLHVDMFVYGNWHLNHTQALANTVKDALRVEGQAYQESVRPLTLLDGVGTVSYERTLGHAESALLVYYQSASTDPEAVATYTLANHLMSSAFFNELRTKQQLGYMVGANNLPLNRHPGLIFYVQSPLAGPELLMGAIDDFLNAFFMVLLEMSESRWQSSKQSLLAQVREPDNNLRARAQRYWISIGNKDYHYQRREQVADAMAELTRADMVRFVVNTLKPRTADRLVMHSCGIDHQDDATLDGAHPITDIEAFRAQCRRSED</sequence>
<dbReference type="PANTHER" id="PTHR43690:SF18">
    <property type="entry name" value="INSULIN-DEGRADING ENZYME-RELATED"/>
    <property type="match status" value="1"/>
</dbReference>
<feature type="domain" description="Coenzyme PQQ synthesis protein F-like C-terminal lobe" evidence="18">
    <location>
        <begin position="746"/>
        <end position="845"/>
    </location>
</feature>
<proteinExistence type="inferred from homology"/>
<feature type="domain" description="Peptidase M16 C-terminal" evidence="16">
    <location>
        <begin position="182"/>
        <end position="359"/>
    </location>
</feature>
<evidence type="ECO:0000256" key="8">
    <source>
        <dbReference type="ARBA" id="ARBA00022801"/>
    </source>
</evidence>
<evidence type="ECO:0000256" key="10">
    <source>
        <dbReference type="ARBA" id="ARBA00023049"/>
    </source>
</evidence>
<evidence type="ECO:0000256" key="14">
    <source>
        <dbReference type="RuleBase" id="RU004447"/>
    </source>
</evidence>
<dbReference type="Gene3D" id="3.30.830.10">
    <property type="entry name" value="Metalloenzyme, LuxS/M16 peptidase-like"/>
    <property type="match status" value="4"/>
</dbReference>
<dbReference type="InterPro" id="IPR011249">
    <property type="entry name" value="Metalloenz_LuxS/M16"/>
</dbReference>
<evidence type="ECO:0000256" key="6">
    <source>
        <dbReference type="ARBA" id="ARBA00022670"/>
    </source>
</evidence>
<dbReference type="InterPro" id="IPR007863">
    <property type="entry name" value="Peptidase_M16_C"/>
</dbReference>
<evidence type="ECO:0000259" key="17">
    <source>
        <dbReference type="Pfam" id="PF16187"/>
    </source>
</evidence>
<dbReference type="Pfam" id="PF05193">
    <property type="entry name" value="Peptidase_M16_C"/>
    <property type="match status" value="1"/>
</dbReference>
<dbReference type="PANTHER" id="PTHR43690">
    <property type="entry name" value="NARDILYSIN"/>
    <property type="match status" value="1"/>
</dbReference>
<keyword evidence="6" id="KW-0645">Protease</keyword>
<comment type="cofactor">
    <cofactor evidence="1">
        <name>Zn(2+)</name>
        <dbReference type="ChEBI" id="CHEBI:29105"/>
    </cofactor>
</comment>
<evidence type="ECO:0000259" key="16">
    <source>
        <dbReference type="Pfam" id="PF05193"/>
    </source>
</evidence>
<accession>A0ABX3KTI4</accession>
<dbReference type="InterPro" id="IPR011765">
    <property type="entry name" value="Pept_M16_N"/>
</dbReference>
<evidence type="ECO:0000313" key="19">
    <source>
        <dbReference type="EMBL" id="OOF34921.1"/>
    </source>
</evidence>
<dbReference type="InterPro" id="IPR001431">
    <property type="entry name" value="Pept_M16_Zn_BS"/>
</dbReference>
<keyword evidence="10" id="KW-0482">Metalloprotease</keyword>
<keyword evidence="9" id="KW-0862">Zinc</keyword>
<gene>
    <name evidence="19" type="ORF">BZJ21_03525</name>
</gene>
<name>A0ABX3KTI4_SALCS</name>
<evidence type="ECO:0000259" key="18">
    <source>
        <dbReference type="Pfam" id="PF22456"/>
    </source>
</evidence>
<evidence type="ECO:0000256" key="1">
    <source>
        <dbReference type="ARBA" id="ARBA00001947"/>
    </source>
</evidence>
<evidence type="ECO:0000256" key="12">
    <source>
        <dbReference type="ARBA" id="ARBA00031184"/>
    </source>
</evidence>